<feature type="domain" description="Glycosyltransferase 2-like" evidence="1">
    <location>
        <begin position="5"/>
        <end position="81"/>
    </location>
</feature>
<dbReference type="OrthoDB" id="1134820at2"/>
<evidence type="ECO:0000313" key="3">
    <source>
        <dbReference type="Proteomes" id="UP000245670"/>
    </source>
</evidence>
<dbReference type="AlphaFoldDB" id="A0A2U2JEN8"/>
<name>A0A2U2JEN8_9FLAO</name>
<dbReference type="InterPro" id="IPR001173">
    <property type="entry name" value="Glyco_trans_2-like"/>
</dbReference>
<keyword evidence="3" id="KW-1185">Reference proteome</keyword>
<dbReference type="InterPro" id="IPR029044">
    <property type="entry name" value="Nucleotide-diphossugar_trans"/>
</dbReference>
<reference evidence="2 3" key="1">
    <citation type="submission" date="2018-05" db="EMBL/GenBank/DDBJ databases">
        <title>Polaribacter aquimarinus sp. nov., isolated from sediment in a sediment of sea.</title>
        <authorList>
            <person name="Lu D."/>
        </authorList>
    </citation>
    <scope>NUCLEOTIDE SEQUENCE [LARGE SCALE GENOMIC DNA]</scope>
    <source>
        <strain evidence="2 3">ZY113</strain>
    </source>
</reference>
<dbReference type="RefSeq" id="WP_109403704.1">
    <property type="nucleotide sequence ID" value="NZ_QFFG01000001.1"/>
</dbReference>
<evidence type="ECO:0000259" key="1">
    <source>
        <dbReference type="Pfam" id="PF00535"/>
    </source>
</evidence>
<organism evidence="2 3">
    <name type="scientific">Polaribacter aquimarinus</name>
    <dbReference type="NCBI Taxonomy" id="2100726"/>
    <lineage>
        <taxon>Bacteria</taxon>
        <taxon>Pseudomonadati</taxon>
        <taxon>Bacteroidota</taxon>
        <taxon>Flavobacteriia</taxon>
        <taxon>Flavobacteriales</taxon>
        <taxon>Flavobacteriaceae</taxon>
    </lineage>
</organism>
<dbReference type="Pfam" id="PF00535">
    <property type="entry name" value="Glycos_transf_2"/>
    <property type="match status" value="1"/>
</dbReference>
<dbReference type="Gene3D" id="3.90.550.10">
    <property type="entry name" value="Spore Coat Polysaccharide Biosynthesis Protein SpsA, Chain A"/>
    <property type="match status" value="1"/>
</dbReference>
<gene>
    <name evidence="2" type="ORF">DIS07_02870</name>
</gene>
<comment type="caution">
    <text evidence="2">The sequence shown here is derived from an EMBL/GenBank/DDBJ whole genome shotgun (WGS) entry which is preliminary data.</text>
</comment>
<evidence type="ECO:0000313" key="2">
    <source>
        <dbReference type="EMBL" id="PWG06796.1"/>
    </source>
</evidence>
<proteinExistence type="predicted"/>
<dbReference type="SUPFAM" id="SSF53448">
    <property type="entry name" value="Nucleotide-diphospho-sugar transferases"/>
    <property type="match status" value="1"/>
</dbReference>
<accession>A0A2U2JEN8</accession>
<dbReference type="Proteomes" id="UP000245670">
    <property type="component" value="Unassembled WGS sequence"/>
</dbReference>
<sequence length="140" mass="16530">MKTGIILLFFNDEKEITENYFKVFLNNRASNFCFVNNASKDKTLDKLKEIKKFNYKNISIIDIKRNKGKNAAIKAGVRYLKNNEDFNSIVYFEFSKYRKHKNPEHLLQCIDDNKKVINIISKASNRKILKNVFSLEEIIK</sequence>
<protein>
    <recommendedName>
        <fullName evidence="1">Glycosyltransferase 2-like domain-containing protein</fullName>
    </recommendedName>
</protein>
<dbReference type="EMBL" id="QFFG01000001">
    <property type="protein sequence ID" value="PWG06796.1"/>
    <property type="molecule type" value="Genomic_DNA"/>
</dbReference>